<dbReference type="InterPro" id="IPR001138">
    <property type="entry name" value="Zn2Cys6_DnaBD"/>
</dbReference>
<keyword evidence="1" id="KW-0805">Transcription regulation</keyword>
<keyword evidence="8" id="KW-1185">Reference proteome</keyword>
<evidence type="ECO:0000256" key="5">
    <source>
        <dbReference type="SAM" id="MobiDB-lite"/>
    </source>
</evidence>
<evidence type="ECO:0000256" key="3">
    <source>
        <dbReference type="ARBA" id="ARBA00023163"/>
    </source>
</evidence>
<dbReference type="GO" id="GO:0003677">
    <property type="term" value="F:DNA binding"/>
    <property type="evidence" value="ECO:0007669"/>
    <property type="project" value="UniProtKB-KW"/>
</dbReference>
<name>C8VAH1_EMENI</name>
<organism evidence="7 8">
    <name type="scientific">Emericella nidulans (strain FGSC A4 / ATCC 38163 / CBS 112.46 / NRRL 194 / M139)</name>
    <name type="common">Aspergillus nidulans</name>
    <dbReference type="NCBI Taxonomy" id="227321"/>
    <lineage>
        <taxon>Eukaryota</taxon>
        <taxon>Fungi</taxon>
        <taxon>Dikarya</taxon>
        <taxon>Ascomycota</taxon>
        <taxon>Pezizomycotina</taxon>
        <taxon>Eurotiomycetes</taxon>
        <taxon>Eurotiomycetidae</taxon>
        <taxon>Eurotiales</taxon>
        <taxon>Aspergillaceae</taxon>
        <taxon>Aspergillus</taxon>
        <taxon>Aspergillus subgen. Nidulantes</taxon>
    </lineage>
</organism>
<dbReference type="EMBL" id="BN001303">
    <property type="protein sequence ID" value="CBF78356.1"/>
    <property type="molecule type" value="Genomic_DNA"/>
</dbReference>
<reference evidence="8" key="1">
    <citation type="journal article" date="2005" name="Nature">
        <title>Sequencing of Aspergillus nidulans and comparative analysis with A. fumigatus and A. oryzae.</title>
        <authorList>
            <person name="Galagan J.E."/>
            <person name="Calvo S.E."/>
            <person name="Cuomo C."/>
            <person name="Ma L.J."/>
            <person name="Wortman J.R."/>
            <person name="Batzoglou S."/>
            <person name="Lee S.I."/>
            <person name="Basturkmen M."/>
            <person name="Spevak C.C."/>
            <person name="Clutterbuck J."/>
            <person name="Kapitonov V."/>
            <person name="Jurka J."/>
            <person name="Scazzocchio C."/>
            <person name="Farman M."/>
            <person name="Butler J."/>
            <person name="Purcell S."/>
            <person name="Harris S."/>
            <person name="Braus G.H."/>
            <person name="Draht O."/>
            <person name="Busch S."/>
            <person name="D'Enfert C."/>
            <person name="Bouchier C."/>
            <person name="Goldman G.H."/>
            <person name="Bell-Pedersen D."/>
            <person name="Griffiths-Jones S."/>
            <person name="Doonan J.H."/>
            <person name="Yu J."/>
            <person name="Vienken K."/>
            <person name="Pain A."/>
            <person name="Freitag M."/>
            <person name="Selker E.U."/>
            <person name="Archer D.B."/>
            <person name="Penalva M.A."/>
            <person name="Oakley B.R."/>
            <person name="Momany M."/>
            <person name="Tanaka T."/>
            <person name="Kumagai T."/>
            <person name="Asai K."/>
            <person name="Machida M."/>
            <person name="Nierman W.C."/>
            <person name="Denning D.W."/>
            <person name="Caddick M."/>
            <person name="Hynes M."/>
            <person name="Paoletti M."/>
            <person name="Fischer R."/>
            <person name="Miller B."/>
            <person name="Dyer P."/>
            <person name="Sachs M.S."/>
            <person name="Osmani S.A."/>
            <person name="Birren B.W."/>
        </authorList>
    </citation>
    <scope>NUCLEOTIDE SEQUENCE [LARGE SCALE GENOMIC DNA]</scope>
    <source>
        <strain evidence="8">FGSC A4 / ATCC 38163 / CBS 112.46 / NRRL 194 / M139</strain>
    </source>
</reference>
<sequence>MLAPHSPAAGGIRKGTKSCTECRRRKVRCVRIPEDAPTCRQCAERNTACLAQTSSSRPRQANRLPSRYRIAQLESQVSRLTKAVNSIEVKLGGNPSIQLDQTVTHSPGSDESDAESTASEILIAEEPSHLRSLFQNDWLTVDTNRRDEQLQERRVKASAHLAERVRPALQKLIPTKEQTAEMLVCTYDWLQMVHAMLPQPSVPSSRQEILDRYEEMCGPGVDIIALASWLLTLAITAQQVPQGGESPDSPSKGYHRRIDFARTVSDAVESLVLAHDRLVGTFQGLGMCIHFIRLQMGRGNAQKGWLKLRHLIALAELMGLPKAVQLARIKKPNGPAEEAERNEKMQLWNLICTVDRLSGLLINLPPYTRRYQLRNADELIVNGVVQASVYMNRLMDVSPKIHDLEDLSASEGPTTKLYTSALEIIREARDLASQTPSSWWAIDTTNDLRPDHIVQFMHYCLVMKAHLPVALRQDRTEEYLYSRLACIDACESVAQRYHFIRQKLPSGFFTLRMLDLQAFGAMAALLLLSHTSPFPDHRTFQVDKPRIERVVTQIIELMEEKSKDGVGADFAERGAKTLRALRSLLQQDANNPTPMQELTVNVPLLGNIHIRRNVPAAQNTVPESQQPSTMQQPADWPSQEQMMTSAFNPQLTTSSTYMQGPLVPSHGPSSSQWEPLSWSVEDGGENLLDDALMVGTFDQAALWQSMYYNTTFS</sequence>
<dbReference type="HOGENOM" id="CLU_004804_2_1_1"/>
<dbReference type="InterPro" id="IPR036864">
    <property type="entry name" value="Zn2-C6_fun-type_DNA-bd_sf"/>
</dbReference>
<evidence type="ECO:0000313" key="8">
    <source>
        <dbReference type="Proteomes" id="UP000000560"/>
    </source>
</evidence>
<dbReference type="CDD" id="cd12148">
    <property type="entry name" value="fungal_TF_MHR"/>
    <property type="match status" value="1"/>
</dbReference>
<dbReference type="Gene3D" id="4.10.240.10">
    <property type="entry name" value="Zn(2)-C6 fungal-type DNA-binding domain"/>
    <property type="match status" value="1"/>
</dbReference>
<dbReference type="GO" id="GO:0000981">
    <property type="term" value="F:DNA-binding transcription factor activity, RNA polymerase II-specific"/>
    <property type="evidence" value="ECO:0007669"/>
    <property type="project" value="InterPro"/>
</dbReference>
<dbReference type="SUPFAM" id="SSF57701">
    <property type="entry name" value="Zn2/Cys6 DNA-binding domain"/>
    <property type="match status" value="1"/>
</dbReference>
<dbReference type="OMA" id="LPCMDAC"/>
<evidence type="ECO:0000256" key="2">
    <source>
        <dbReference type="ARBA" id="ARBA00023125"/>
    </source>
</evidence>
<dbReference type="GO" id="GO:0008270">
    <property type="term" value="F:zinc ion binding"/>
    <property type="evidence" value="ECO:0007669"/>
    <property type="project" value="InterPro"/>
</dbReference>
<feature type="compositionally biased region" description="Polar residues" evidence="5">
    <location>
        <begin position="97"/>
        <end position="107"/>
    </location>
</feature>
<keyword evidence="3" id="KW-0804">Transcription</keyword>
<dbReference type="STRING" id="227321.C8VAH1"/>
<dbReference type="Pfam" id="PF00172">
    <property type="entry name" value="Zn_clus"/>
    <property type="match status" value="1"/>
</dbReference>
<keyword evidence="4" id="KW-0539">Nucleus</keyword>
<dbReference type="Proteomes" id="UP000000560">
    <property type="component" value="Chromosome III"/>
</dbReference>
<feature type="domain" description="Zn(2)-C6 fungal-type" evidence="6">
    <location>
        <begin position="18"/>
        <end position="49"/>
    </location>
</feature>
<keyword evidence="2" id="KW-0238">DNA-binding</keyword>
<protein>
    <submittedName>
        <fullName evidence="7">Zn(II)2Cys6 transcription factor (Eurofung)</fullName>
    </submittedName>
</protein>
<dbReference type="AlphaFoldDB" id="C8VAH1"/>
<dbReference type="PROSITE" id="PS50048">
    <property type="entry name" value="ZN2_CY6_FUNGAL_2"/>
    <property type="match status" value="1"/>
</dbReference>
<evidence type="ECO:0000256" key="4">
    <source>
        <dbReference type="ARBA" id="ARBA00023242"/>
    </source>
</evidence>
<dbReference type="VEuPathDB" id="FungiDB:AN11099"/>
<reference evidence="8" key="2">
    <citation type="journal article" date="2009" name="Fungal Genet. Biol.">
        <title>The 2008 update of the Aspergillus nidulans genome annotation: a community effort.</title>
        <authorList>
            <person name="Wortman J.R."/>
            <person name="Gilsenan J.M."/>
            <person name="Joardar V."/>
            <person name="Deegan J."/>
            <person name="Clutterbuck J."/>
            <person name="Andersen M.R."/>
            <person name="Archer D."/>
            <person name="Bencina M."/>
            <person name="Braus G."/>
            <person name="Coutinho P."/>
            <person name="von Dohren H."/>
            <person name="Doonan J."/>
            <person name="Driessen A.J."/>
            <person name="Durek P."/>
            <person name="Espeso E."/>
            <person name="Fekete E."/>
            <person name="Flipphi M."/>
            <person name="Estrada C.G."/>
            <person name="Geysens S."/>
            <person name="Goldman G."/>
            <person name="de Groot P.W."/>
            <person name="Hansen K."/>
            <person name="Harris S.D."/>
            <person name="Heinekamp T."/>
            <person name="Helmstaedt K."/>
            <person name="Henrissat B."/>
            <person name="Hofmann G."/>
            <person name="Homan T."/>
            <person name="Horio T."/>
            <person name="Horiuchi H."/>
            <person name="James S."/>
            <person name="Jones M."/>
            <person name="Karaffa L."/>
            <person name="Karanyi Z."/>
            <person name="Kato M."/>
            <person name="Keller N."/>
            <person name="Kelly D.E."/>
            <person name="Kiel J.A."/>
            <person name="Kim J.M."/>
            <person name="van der Klei I.J."/>
            <person name="Klis F.M."/>
            <person name="Kovalchuk A."/>
            <person name="Krasevec N."/>
            <person name="Kubicek C.P."/>
            <person name="Liu B."/>
            <person name="Maccabe A."/>
            <person name="Meyer V."/>
            <person name="Mirabito P."/>
            <person name="Miskei M."/>
            <person name="Mos M."/>
            <person name="Mullins J."/>
            <person name="Nelson D.R."/>
            <person name="Nielsen J."/>
            <person name="Oakley B.R."/>
            <person name="Osmani S.A."/>
            <person name="Pakula T."/>
            <person name="Paszewski A."/>
            <person name="Paulsen I."/>
            <person name="Pilsyk S."/>
            <person name="Pocsi I."/>
            <person name="Punt P.J."/>
            <person name="Ram A.F."/>
            <person name="Ren Q."/>
            <person name="Robellet X."/>
            <person name="Robson G."/>
            <person name="Seiboth B."/>
            <person name="van Solingen P."/>
            <person name="Specht T."/>
            <person name="Sun J."/>
            <person name="Taheri-Talesh N."/>
            <person name="Takeshita N."/>
            <person name="Ussery D."/>
            <person name="vanKuyk P.A."/>
            <person name="Visser H."/>
            <person name="van de Vondervoort P.J."/>
            <person name="de Vries R.P."/>
            <person name="Walton J."/>
            <person name="Xiang X."/>
            <person name="Xiong Y."/>
            <person name="Zeng A.P."/>
            <person name="Brandt B.W."/>
            <person name="Cornell M.J."/>
            <person name="van den Hondel C.A."/>
            <person name="Visser J."/>
            <person name="Oliver S.G."/>
            <person name="Turner G."/>
        </authorList>
    </citation>
    <scope>GENOME REANNOTATION</scope>
    <source>
        <strain evidence="8">FGSC A4 / ATCC 38163 / CBS 112.46 / NRRL 194 / M139</strain>
    </source>
</reference>
<feature type="region of interest" description="Disordered" evidence="5">
    <location>
        <begin position="97"/>
        <end position="117"/>
    </location>
</feature>
<dbReference type="GeneID" id="2868500"/>
<dbReference type="PROSITE" id="PS00463">
    <property type="entry name" value="ZN2_CY6_FUNGAL_1"/>
    <property type="match status" value="1"/>
</dbReference>
<dbReference type="PANTHER" id="PTHR47840:SF3">
    <property type="entry name" value="ZN(II)2CYS6 TRANSCRIPTION FACTOR (EUROFUNG)"/>
    <property type="match status" value="1"/>
</dbReference>
<dbReference type="InParanoid" id="C8VAH1"/>
<dbReference type="OrthoDB" id="6509908at2759"/>
<gene>
    <name evidence="7" type="ORF">ANIA_11099</name>
</gene>
<dbReference type="eggNOG" id="ENOG502SKTD">
    <property type="taxonomic scope" value="Eukaryota"/>
</dbReference>
<evidence type="ECO:0000259" key="6">
    <source>
        <dbReference type="PROSITE" id="PS50048"/>
    </source>
</evidence>
<dbReference type="PANTHER" id="PTHR47840">
    <property type="entry name" value="ZN(II)2CYS6 TRANSCRIPTION FACTOR (EUROFUNG)-RELATED"/>
    <property type="match status" value="1"/>
</dbReference>
<dbReference type="RefSeq" id="XP_050467826.1">
    <property type="nucleotide sequence ID" value="XM_050611845.1"/>
</dbReference>
<evidence type="ECO:0000313" key="7">
    <source>
        <dbReference type="EMBL" id="CBF78356.1"/>
    </source>
</evidence>
<dbReference type="SMART" id="SM00066">
    <property type="entry name" value="GAL4"/>
    <property type="match status" value="1"/>
</dbReference>
<accession>C8VAH1</accession>
<evidence type="ECO:0000256" key="1">
    <source>
        <dbReference type="ARBA" id="ARBA00023015"/>
    </source>
</evidence>
<dbReference type="KEGG" id="ani:ANIA_11099"/>
<proteinExistence type="predicted"/>